<reference evidence="3" key="1">
    <citation type="journal article" date="2017" name="Proc. Natl. Acad. Sci. U.S.A.">
        <title>Simulation of Deepwater Horizon oil plume reveals substrate specialization within a complex community of hydrocarbon-degraders.</title>
        <authorList>
            <person name="Hu P."/>
            <person name="Dubinsky E.A."/>
            <person name="Probst A.J."/>
            <person name="Wang J."/>
            <person name="Sieber C.M.K."/>
            <person name="Tom L.M."/>
            <person name="Gardinali P."/>
            <person name="Banfield J.F."/>
            <person name="Atlas R.M."/>
            <person name="Andersen G.L."/>
        </authorList>
    </citation>
    <scope>NUCLEOTIDE SEQUENCE [LARGE SCALE GENOMIC DNA]</scope>
</reference>
<dbReference type="Gene3D" id="2.60.120.330">
    <property type="entry name" value="B-lactam Antibiotic, Isopenicillin N Synthase, Chain"/>
    <property type="match status" value="1"/>
</dbReference>
<dbReference type="Proteomes" id="UP000196102">
    <property type="component" value="Unassembled WGS sequence"/>
</dbReference>
<feature type="domain" description="Aspartyl/asparaginy/proline hydroxylase" evidence="1">
    <location>
        <begin position="61"/>
        <end position="164"/>
    </location>
</feature>
<dbReference type="SUPFAM" id="SSF51197">
    <property type="entry name" value="Clavaminate synthase-like"/>
    <property type="match status" value="1"/>
</dbReference>
<dbReference type="AlphaFoldDB" id="A0A1Z8AXE8"/>
<gene>
    <name evidence="2" type="ORF">A9Q93_07130</name>
</gene>
<evidence type="ECO:0000313" key="2">
    <source>
        <dbReference type="EMBL" id="OUS15006.1"/>
    </source>
</evidence>
<comment type="caution">
    <text evidence="2">The sequence shown here is derived from an EMBL/GenBank/DDBJ whole genome shotgun (WGS) entry which is preliminary data.</text>
</comment>
<name>A0A1Z8AXE8_9FLAO</name>
<evidence type="ECO:0000259" key="1">
    <source>
        <dbReference type="Pfam" id="PF05118"/>
    </source>
</evidence>
<accession>A0A1Z8AXE8</accession>
<evidence type="ECO:0000313" key="3">
    <source>
        <dbReference type="Proteomes" id="UP000196102"/>
    </source>
</evidence>
<dbReference type="InterPro" id="IPR027443">
    <property type="entry name" value="IPNS-like_sf"/>
</dbReference>
<dbReference type="InterPro" id="IPR007803">
    <property type="entry name" value="Asp/Arg/Pro-Hydrxlase"/>
</dbReference>
<protein>
    <submittedName>
        <fullName evidence="2">Asparaginyl beta-hydroxylase</fullName>
    </submittedName>
</protein>
<dbReference type="RefSeq" id="WP_303686719.1">
    <property type="nucleotide sequence ID" value="NZ_CAJXYO010000015.1"/>
</dbReference>
<organism evidence="2 3">
    <name type="scientific">Nonlabens dokdonensis</name>
    <dbReference type="NCBI Taxonomy" id="328515"/>
    <lineage>
        <taxon>Bacteria</taxon>
        <taxon>Pseudomonadati</taxon>
        <taxon>Bacteroidota</taxon>
        <taxon>Flavobacteriia</taxon>
        <taxon>Flavobacteriales</taxon>
        <taxon>Flavobacteriaceae</taxon>
        <taxon>Nonlabens</taxon>
    </lineage>
</organism>
<proteinExistence type="predicted"/>
<dbReference type="EMBL" id="MAAX01000110">
    <property type="protein sequence ID" value="OUS15006.1"/>
    <property type="molecule type" value="Genomic_DNA"/>
</dbReference>
<sequence length="179" mass="20971">MNAIKLPFKFDVELIKKELSQFSKEDYRDIYNASVTLKTLWLIHLIEPINDADGLPVFLPNAALKKCPYLLSVFETFNCPVETFRIHVLDPGASIQPHRDNGYRFKDGMVRLHIPIKTSKNVELIIDKERVFMQPGECWYCDFHKVHEVHNYSEEPRIHLILDCKVNEWLTGIFNKVID</sequence>
<dbReference type="Pfam" id="PF05118">
    <property type="entry name" value="Asp_Arg_Hydrox"/>
    <property type="match status" value="1"/>
</dbReference>